<feature type="non-terminal residue" evidence="4">
    <location>
        <position position="102"/>
    </location>
</feature>
<evidence type="ECO:0000256" key="1">
    <source>
        <dbReference type="ARBA" id="ARBA00023157"/>
    </source>
</evidence>
<gene>
    <name evidence="4" type="ORF">GCK32_020525</name>
</gene>
<proteinExistence type="predicted"/>
<protein>
    <recommendedName>
        <fullName evidence="3">Saposin B-type domain-containing protein</fullName>
    </recommendedName>
</protein>
<dbReference type="Proteomes" id="UP001331761">
    <property type="component" value="Unassembled WGS sequence"/>
</dbReference>
<sequence>MKSAIIFAVILGTLLCSTTRAITNKDRYCKLCINAVKKARDMFKKGLPVEKTMNETVTKYCTKGEPKWILPACKAVKENPKLLSETLRNNESPEKFCSFVQI</sequence>
<evidence type="ECO:0000313" key="4">
    <source>
        <dbReference type="EMBL" id="KAK5972410.1"/>
    </source>
</evidence>
<reference evidence="4 5" key="1">
    <citation type="submission" date="2019-10" db="EMBL/GenBank/DDBJ databases">
        <title>Assembly and Annotation for the nematode Trichostrongylus colubriformis.</title>
        <authorList>
            <person name="Martin J."/>
        </authorList>
    </citation>
    <scope>NUCLEOTIDE SEQUENCE [LARGE SCALE GENOMIC DNA]</scope>
    <source>
        <strain evidence="4">G859</strain>
        <tissue evidence="4">Whole worm</tissue>
    </source>
</reference>
<dbReference type="Gene3D" id="1.10.225.10">
    <property type="entry name" value="Saposin-like"/>
    <property type="match status" value="1"/>
</dbReference>
<comment type="caution">
    <text evidence="4">The sequence shown here is derived from an EMBL/GenBank/DDBJ whole genome shotgun (WGS) entry which is preliminary data.</text>
</comment>
<organism evidence="4 5">
    <name type="scientific">Trichostrongylus colubriformis</name>
    <name type="common">Black scour worm</name>
    <dbReference type="NCBI Taxonomy" id="6319"/>
    <lineage>
        <taxon>Eukaryota</taxon>
        <taxon>Metazoa</taxon>
        <taxon>Ecdysozoa</taxon>
        <taxon>Nematoda</taxon>
        <taxon>Chromadorea</taxon>
        <taxon>Rhabditida</taxon>
        <taxon>Rhabditina</taxon>
        <taxon>Rhabditomorpha</taxon>
        <taxon>Strongyloidea</taxon>
        <taxon>Trichostrongylidae</taxon>
        <taxon>Trichostrongylus</taxon>
    </lineage>
</organism>
<dbReference type="InterPro" id="IPR008139">
    <property type="entry name" value="SaposinB_dom"/>
</dbReference>
<feature type="chain" id="PRO_5042971322" description="Saposin B-type domain-containing protein" evidence="2">
    <location>
        <begin position="22"/>
        <end position="102"/>
    </location>
</feature>
<evidence type="ECO:0000256" key="2">
    <source>
        <dbReference type="SAM" id="SignalP"/>
    </source>
</evidence>
<feature type="signal peptide" evidence="2">
    <location>
        <begin position="1"/>
        <end position="21"/>
    </location>
</feature>
<dbReference type="PROSITE" id="PS50015">
    <property type="entry name" value="SAP_B"/>
    <property type="match status" value="1"/>
</dbReference>
<accession>A0AAN8F8J4</accession>
<name>A0AAN8F8J4_TRICO</name>
<keyword evidence="5" id="KW-1185">Reference proteome</keyword>
<dbReference type="InterPro" id="IPR011001">
    <property type="entry name" value="Saposin-like"/>
</dbReference>
<feature type="domain" description="Saposin B-type" evidence="3">
    <location>
        <begin position="25"/>
        <end position="102"/>
    </location>
</feature>
<evidence type="ECO:0000313" key="5">
    <source>
        <dbReference type="Proteomes" id="UP001331761"/>
    </source>
</evidence>
<dbReference type="EMBL" id="WIXE01016706">
    <property type="protein sequence ID" value="KAK5972410.1"/>
    <property type="molecule type" value="Genomic_DNA"/>
</dbReference>
<dbReference type="AlphaFoldDB" id="A0AAN8F8J4"/>
<dbReference type="SUPFAM" id="SSF47862">
    <property type="entry name" value="Saposin"/>
    <property type="match status" value="1"/>
</dbReference>
<keyword evidence="2" id="KW-0732">Signal</keyword>
<keyword evidence="1" id="KW-1015">Disulfide bond</keyword>
<evidence type="ECO:0000259" key="3">
    <source>
        <dbReference type="PROSITE" id="PS50015"/>
    </source>
</evidence>